<dbReference type="EMBL" id="AZHB01000005">
    <property type="protein sequence ID" value="OAA69497.1"/>
    <property type="molecule type" value="Genomic_DNA"/>
</dbReference>
<accession>A0A168B1S6</accession>
<evidence type="ECO:0000313" key="2">
    <source>
        <dbReference type="Proteomes" id="UP000076744"/>
    </source>
</evidence>
<name>A0A168B1S6_CORFA</name>
<dbReference type="OrthoDB" id="4874419at2759"/>
<organism evidence="1 2">
    <name type="scientific">Cordyceps fumosorosea (strain ARSEF 2679)</name>
    <name type="common">Isaria fumosorosea</name>
    <dbReference type="NCBI Taxonomy" id="1081104"/>
    <lineage>
        <taxon>Eukaryota</taxon>
        <taxon>Fungi</taxon>
        <taxon>Dikarya</taxon>
        <taxon>Ascomycota</taxon>
        <taxon>Pezizomycotina</taxon>
        <taxon>Sordariomycetes</taxon>
        <taxon>Hypocreomycetidae</taxon>
        <taxon>Hypocreales</taxon>
        <taxon>Cordycipitaceae</taxon>
        <taxon>Cordyceps</taxon>
    </lineage>
</organism>
<dbReference type="Proteomes" id="UP000076744">
    <property type="component" value="Unassembled WGS sequence"/>
</dbReference>
<dbReference type="GeneID" id="30019059"/>
<dbReference type="RefSeq" id="XP_018706101.1">
    <property type="nucleotide sequence ID" value="XM_018846373.1"/>
</dbReference>
<sequence>MCEFEISAVYCPCMDVYCKQKITALGETQFTHAGHIGKVVTCFRTGKPLCMGTFRNTDPDRLLVRHGMDPNNANSTQDCKKARFTISEKLPDMHLDVCEPCKERCQWFGNPLPRGSGEESP</sequence>
<proteinExistence type="predicted"/>
<keyword evidence="2" id="KW-1185">Reference proteome</keyword>
<protein>
    <submittedName>
        <fullName evidence="1">Uncharacterized protein</fullName>
    </submittedName>
</protein>
<evidence type="ECO:0000313" key="1">
    <source>
        <dbReference type="EMBL" id="OAA69497.1"/>
    </source>
</evidence>
<dbReference type="AlphaFoldDB" id="A0A168B1S6"/>
<gene>
    <name evidence="1" type="ORF">ISF_02767</name>
</gene>
<reference evidence="1 2" key="1">
    <citation type="journal article" date="2016" name="Genome Biol. Evol.">
        <title>Divergent and convergent evolution of fungal pathogenicity.</title>
        <authorList>
            <person name="Shang Y."/>
            <person name="Xiao G."/>
            <person name="Zheng P."/>
            <person name="Cen K."/>
            <person name="Zhan S."/>
            <person name="Wang C."/>
        </authorList>
    </citation>
    <scope>NUCLEOTIDE SEQUENCE [LARGE SCALE GENOMIC DNA]</scope>
    <source>
        <strain evidence="1 2">ARSEF 2679</strain>
    </source>
</reference>
<comment type="caution">
    <text evidence="1">The sequence shown here is derived from an EMBL/GenBank/DDBJ whole genome shotgun (WGS) entry which is preliminary data.</text>
</comment>